<proteinExistence type="predicted"/>
<comment type="caution">
    <text evidence="15">The sequence shown here is derived from an EMBL/GenBank/DDBJ whole genome shotgun (WGS) entry which is preliminary data.</text>
</comment>
<feature type="disulfide bond" evidence="11">
    <location>
        <begin position="259"/>
        <end position="268"/>
    </location>
</feature>
<sequence>MGGISESIAWVVLVAAILVQTSEASLDNPVVELPPSSEQAMCEIEIGLSDVAWQQNLTGRMVDVLWGYGKLNCNDQEGCFGLNSTESQPVQLRPIQIQEGVKLRFLINDMGIKVPLKMHPFKVSQLGFESCQTNFGTPLTAEPTDEPVILDEEFLTQGQNLFIVGSDNPLFQCQFGLRLNVTVKPNRCNPSDKPDVPCYDHGECMSSRSEEAYTCRCCKGYSGSFCEEYDGCLENECSISSKCVDVIQGYEGTDYQCLCPNGKTGPHCDIDVNECDSNPCINGICQDDKGRYQCYCQPGYTGTNCEIQYNECISNPCLNGGQCVDELNSYQCHCLGGFFGVHCEMKINFCSSDPCHNASMCIDETYSFRCVCEAGFTGSDCGYNIDECASLPCQNGGSCQDLVAGYHCQCTEDFEGTHCEDLAQLSFSAPDRSQYFIAIGLLASALAASFGLIAACGCWVQKARGPRKIEPGGYFDDEDRFLYDVSSISIPRPSVQAIYEATSATYQPDPQEPLVHALSTKKV</sequence>
<evidence type="ECO:0000256" key="13">
    <source>
        <dbReference type="SAM" id="SignalP"/>
    </source>
</evidence>
<keyword evidence="5 13" id="KW-0732">Signal</keyword>
<keyword evidence="4 11" id="KW-0245">EGF-like domain</keyword>
<evidence type="ECO:0000256" key="7">
    <source>
        <dbReference type="ARBA" id="ARBA00023157"/>
    </source>
</evidence>
<evidence type="ECO:0000256" key="10">
    <source>
        <dbReference type="ARBA" id="ARBA00023273"/>
    </source>
</evidence>
<feature type="domain" description="EGF-like" evidence="14">
    <location>
        <begin position="184"/>
        <end position="227"/>
    </location>
</feature>
<dbReference type="PANTHER" id="PTHR24049:SF22">
    <property type="entry name" value="DROSOPHILA CRUMBS HOMOLOG"/>
    <property type="match status" value="1"/>
</dbReference>
<dbReference type="GO" id="GO:0005856">
    <property type="term" value="C:cytoskeleton"/>
    <property type="evidence" value="ECO:0007669"/>
    <property type="project" value="UniProtKB-SubCell"/>
</dbReference>
<dbReference type="PROSITE" id="PS00022">
    <property type="entry name" value="EGF_1"/>
    <property type="match status" value="6"/>
</dbReference>
<feature type="domain" description="EGF-like" evidence="14">
    <location>
        <begin position="384"/>
        <end position="420"/>
    </location>
</feature>
<feature type="disulfide bond" evidence="11">
    <location>
        <begin position="198"/>
        <end position="215"/>
    </location>
</feature>
<dbReference type="GO" id="GO:0005886">
    <property type="term" value="C:plasma membrane"/>
    <property type="evidence" value="ECO:0007669"/>
    <property type="project" value="TreeGrafter"/>
</dbReference>
<dbReference type="EMBL" id="JAIZAY010000013">
    <property type="protein sequence ID" value="KAJ8031207.1"/>
    <property type="molecule type" value="Genomic_DNA"/>
</dbReference>
<keyword evidence="12" id="KW-0472">Membrane</keyword>
<name>A0A9Q1BQZ2_HOLLE</name>
<feature type="transmembrane region" description="Helical" evidence="12">
    <location>
        <begin position="435"/>
        <end position="460"/>
    </location>
</feature>
<dbReference type="PRINTS" id="PR00010">
    <property type="entry name" value="EGFBLOOD"/>
</dbReference>
<feature type="domain" description="EGF-like" evidence="14">
    <location>
        <begin position="271"/>
        <end position="306"/>
    </location>
</feature>
<keyword evidence="7 11" id="KW-1015">Disulfide bond</keyword>
<dbReference type="GO" id="GO:0042995">
    <property type="term" value="C:cell projection"/>
    <property type="evidence" value="ECO:0007669"/>
    <property type="project" value="UniProtKB-SubCell"/>
</dbReference>
<evidence type="ECO:0000313" key="16">
    <source>
        <dbReference type="Proteomes" id="UP001152320"/>
    </source>
</evidence>
<organism evidence="15 16">
    <name type="scientific">Holothuria leucospilota</name>
    <name type="common">Black long sea cucumber</name>
    <name type="synonym">Mertensiothuria leucospilota</name>
    <dbReference type="NCBI Taxonomy" id="206669"/>
    <lineage>
        <taxon>Eukaryota</taxon>
        <taxon>Metazoa</taxon>
        <taxon>Echinodermata</taxon>
        <taxon>Eleutherozoa</taxon>
        <taxon>Echinozoa</taxon>
        <taxon>Holothuroidea</taxon>
        <taxon>Aspidochirotacea</taxon>
        <taxon>Aspidochirotida</taxon>
        <taxon>Holothuriidae</taxon>
        <taxon>Holothuria</taxon>
    </lineage>
</organism>
<evidence type="ECO:0000256" key="5">
    <source>
        <dbReference type="ARBA" id="ARBA00022729"/>
    </source>
</evidence>
<keyword evidence="9" id="KW-0206">Cytoskeleton</keyword>
<dbReference type="SMART" id="SM00179">
    <property type="entry name" value="EGF_CA"/>
    <property type="match status" value="4"/>
</dbReference>
<dbReference type="PROSITE" id="PS01186">
    <property type="entry name" value="EGF_2"/>
    <property type="match status" value="4"/>
</dbReference>
<evidence type="ECO:0000259" key="14">
    <source>
        <dbReference type="PROSITE" id="PS50026"/>
    </source>
</evidence>
<gene>
    <name evidence="15" type="ORF">HOLleu_27864</name>
</gene>
<feature type="chain" id="PRO_5040471583" evidence="13">
    <location>
        <begin position="25"/>
        <end position="523"/>
    </location>
</feature>
<evidence type="ECO:0000256" key="9">
    <source>
        <dbReference type="ARBA" id="ARBA00023212"/>
    </source>
</evidence>
<dbReference type="FunFam" id="2.10.25.10:FF:000279">
    <property type="entry name" value="Neurogenic locus notch 1"/>
    <property type="match status" value="1"/>
</dbReference>
<evidence type="ECO:0000313" key="15">
    <source>
        <dbReference type="EMBL" id="KAJ8031207.1"/>
    </source>
</evidence>
<evidence type="ECO:0000256" key="6">
    <source>
        <dbReference type="ARBA" id="ARBA00022737"/>
    </source>
</evidence>
<feature type="disulfide bond" evidence="11">
    <location>
        <begin position="410"/>
        <end position="419"/>
    </location>
</feature>
<protein>
    <submittedName>
        <fullName evidence="15">Delta and Notch-like epidermal growth factor-related receptor</fullName>
    </submittedName>
</protein>
<dbReference type="InterPro" id="IPR000152">
    <property type="entry name" value="EGF-type_Asp/Asn_hydroxyl_site"/>
</dbReference>
<dbReference type="InterPro" id="IPR051022">
    <property type="entry name" value="Notch_Cell-Fate_Det"/>
</dbReference>
<accession>A0A9Q1BQZ2</accession>
<dbReference type="SMART" id="SM00181">
    <property type="entry name" value="EGF"/>
    <property type="match status" value="6"/>
</dbReference>
<feature type="domain" description="EGF-like" evidence="14">
    <location>
        <begin position="228"/>
        <end position="269"/>
    </location>
</feature>
<feature type="disulfide bond" evidence="11">
    <location>
        <begin position="275"/>
        <end position="285"/>
    </location>
</feature>
<dbReference type="AlphaFoldDB" id="A0A9Q1BQZ2"/>
<feature type="domain" description="EGF-like" evidence="14">
    <location>
        <begin position="308"/>
        <end position="344"/>
    </location>
</feature>
<keyword evidence="3" id="KW-0963">Cytoplasm</keyword>
<evidence type="ECO:0000256" key="4">
    <source>
        <dbReference type="ARBA" id="ARBA00022536"/>
    </source>
</evidence>
<feature type="disulfide bond" evidence="11">
    <location>
        <begin position="296"/>
        <end position="305"/>
    </location>
</feature>
<dbReference type="GO" id="GO:0045197">
    <property type="term" value="P:establishment or maintenance of epithelial cell apical/basal polarity"/>
    <property type="evidence" value="ECO:0007669"/>
    <property type="project" value="TreeGrafter"/>
</dbReference>
<dbReference type="Gene3D" id="2.10.25.10">
    <property type="entry name" value="Laminin"/>
    <property type="match status" value="6"/>
</dbReference>
<dbReference type="OrthoDB" id="283575at2759"/>
<evidence type="ECO:0000256" key="11">
    <source>
        <dbReference type="PROSITE-ProRule" id="PRU00076"/>
    </source>
</evidence>
<keyword evidence="12" id="KW-0812">Transmembrane</keyword>
<evidence type="ECO:0000256" key="3">
    <source>
        <dbReference type="ARBA" id="ARBA00022490"/>
    </source>
</evidence>
<evidence type="ECO:0000256" key="12">
    <source>
        <dbReference type="SAM" id="Phobius"/>
    </source>
</evidence>
<dbReference type="FunFam" id="2.10.25.10:FF:000143">
    <property type="entry name" value="Protein crumbs 1"/>
    <property type="match status" value="1"/>
</dbReference>
<reference evidence="15" key="1">
    <citation type="submission" date="2021-10" db="EMBL/GenBank/DDBJ databases">
        <title>Tropical sea cucumber genome reveals ecological adaptation and Cuvierian tubules defense mechanism.</title>
        <authorList>
            <person name="Chen T."/>
        </authorList>
    </citation>
    <scope>NUCLEOTIDE SEQUENCE</scope>
    <source>
        <strain evidence="15">Nanhai2018</strain>
        <tissue evidence="15">Muscle</tissue>
    </source>
</reference>
<dbReference type="Pfam" id="PF00008">
    <property type="entry name" value="EGF"/>
    <property type="match status" value="4"/>
</dbReference>
<comment type="caution">
    <text evidence="11">Lacks conserved residue(s) required for the propagation of feature annotation.</text>
</comment>
<dbReference type="InterPro" id="IPR018097">
    <property type="entry name" value="EGF_Ca-bd_CS"/>
</dbReference>
<feature type="disulfide bond" evidence="11">
    <location>
        <begin position="372"/>
        <end position="381"/>
    </location>
</feature>
<feature type="disulfide bond" evidence="11">
    <location>
        <begin position="334"/>
        <end position="343"/>
    </location>
</feature>
<dbReference type="FunFam" id="2.10.25.10:FF:000066">
    <property type="entry name" value="FAT atypical cadherin 4"/>
    <property type="match status" value="1"/>
</dbReference>
<dbReference type="SUPFAM" id="SSF57196">
    <property type="entry name" value="EGF/Laminin"/>
    <property type="match status" value="6"/>
</dbReference>
<dbReference type="CDD" id="cd00054">
    <property type="entry name" value="EGF_CA"/>
    <property type="match status" value="4"/>
</dbReference>
<dbReference type="InterPro" id="IPR001881">
    <property type="entry name" value="EGF-like_Ca-bd_dom"/>
</dbReference>
<evidence type="ECO:0000256" key="1">
    <source>
        <dbReference type="ARBA" id="ARBA00004245"/>
    </source>
</evidence>
<keyword evidence="16" id="KW-1185">Reference proteome</keyword>
<dbReference type="Proteomes" id="UP001152320">
    <property type="component" value="Chromosome 13"/>
</dbReference>
<feature type="signal peptide" evidence="13">
    <location>
        <begin position="1"/>
        <end position="24"/>
    </location>
</feature>
<dbReference type="GO" id="GO:0007157">
    <property type="term" value="P:heterophilic cell-cell adhesion via plasma membrane cell adhesion molecules"/>
    <property type="evidence" value="ECO:0007669"/>
    <property type="project" value="TreeGrafter"/>
</dbReference>
<dbReference type="GO" id="GO:0005509">
    <property type="term" value="F:calcium ion binding"/>
    <property type="evidence" value="ECO:0007669"/>
    <property type="project" value="InterPro"/>
</dbReference>
<dbReference type="PANTHER" id="PTHR24049">
    <property type="entry name" value="CRUMBS FAMILY MEMBER"/>
    <property type="match status" value="1"/>
</dbReference>
<keyword evidence="6" id="KW-0677">Repeat</keyword>
<keyword evidence="10" id="KW-0966">Cell projection</keyword>
<feature type="domain" description="EGF-like" evidence="14">
    <location>
        <begin position="346"/>
        <end position="382"/>
    </location>
</feature>
<evidence type="ECO:0000256" key="2">
    <source>
        <dbReference type="ARBA" id="ARBA00004316"/>
    </source>
</evidence>
<keyword evidence="8" id="KW-0325">Glycoprotein</keyword>
<comment type="subcellular location">
    <subcellularLocation>
        <location evidence="2">Cell projection</location>
    </subcellularLocation>
    <subcellularLocation>
        <location evidence="1">Cytoplasm</location>
        <location evidence="1">Cytoskeleton</location>
    </subcellularLocation>
</comment>
<dbReference type="PROSITE" id="PS00010">
    <property type="entry name" value="ASX_HYDROXYL"/>
    <property type="match status" value="4"/>
</dbReference>
<dbReference type="GO" id="GO:0032991">
    <property type="term" value="C:protein-containing complex"/>
    <property type="evidence" value="ECO:0007669"/>
    <property type="project" value="TreeGrafter"/>
</dbReference>
<feature type="disulfide bond" evidence="11">
    <location>
        <begin position="217"/>
        <end position="226"/>
    </location>
</feature>
<keyword evidence="15" id="KW-0675">Receptor</keyword>
<evidence type="ECO:0000256" key="8">
    <source>
        <dbReference type="ARBA" id="ARBA00023180"/>
    </source>
</evidence>
<keyword evidence="12" id="KW-1133">Transmembrane helix</keyword>
<dbReference type="FunFam" id="2.10.25.10:FF:000318">
    <property type="entry name" value="Eyes shut homolog"/>
    <property type="match status" value="1"/>
</dbReference>
<dbReference type="InterPro" id="IPR000742">
    <property type="entry name" value="EGF"/>
</dbReference>
<dbReference type="PROSITE" id="PS50026">
    <property type="entry name" value="EGF_3"/>
    <property type="match status" value="6"/>
</dbReference>
<dbReference type="PROSITE" id="PS01187">
    <property type="entry name" value="EGF_CA"/>
    <property type="match status" value="1"/>
</dbReference>